<evidence type="ECO:0000256" key="1">
    <source>
        <dbReference type="ARBA" id="ARBA00022801"/>
    </source>
</evidence>
<keyword evidence="3" id="KW-0472">Membrane</keyword>
<dbReference type="InterPro" id="IPR000182">
    <property type="entry name" value="GNAT_dom"/>
</dbReference>
<dbReference type="GO" id="GO:0016747">
    <property type="term" value="F:acyltransferase activity, transferring groups other than amino-acyl groups"/>
    <property type="evidence" value="ECO:0007669"/>
    <property type="project" value="InterPro"/>
</dbReference>
<protein>
    <recommendedName>
        <fullName evidence="4">N-acetyltransferase domain-containing protein</fullName>
    </recommendedName>
</protein>
<feature type="transmembrane region" description="Helical" evidence="3">
    <location>
        <begin position="155"/>
        <end position="176"/>
    </location>
</feature>
<feature type="transmembrane region" description="Helical" evidence="3">
    <location>
        <begin position="182"/>
        <end position="206"/>
    </location>
</feature>
<reference evidence="5" key="1">
    <citation type="journal article" date="2012" name="Mol. Plant Microbe Interact.">
        <title>A highly conserved effector in Fusarium oxysporum is required for full virulence on Arabidopsis.</title>
        <authorList>
            <person name="Thatcher L.F."/>
            <person name="Gardiner D.M."/>
            <person name="Kazan K."/>
            <person name="Manners J."/>
        </authorList>
    </citation>
    <scope>NUCLEOTIDE SEQUENCE [LARGE SCALE GENOMIC DNA]</scope>
    <source>
        <strain evidence="5">Fo5176</strain>
    </source>
</reference>
<accession>F9G9S2</accession>
<sequence length="904" mass="100661">MVVLGVQGPKGVDNMAEWKREIVIVGNPSFRDGLNACLKIVFAYAANLSFVGYLAEMTNPLEDFKFCLTVLECGSMTMYVIFAVIFYCLGAEYTTSPILGSTSTTFAKAAFGIALPAIFATGLAYGHIGSKYIFVNVMRWTGNLNEVTSNSVKSWSTWIASVTGFWIVVFILSNAIPVFDSILSITSATTISWFTYGFSAVFWFHMNQGQYFRDWKKISLTIVNALLIIMSLFMNAAGQNWLRYAGIVIPPTSSTFQALGNTAITLLCSGPDKVRKAIPSSASFSSSKMTRNPSSPPFTIRSHQPGDMGYITYRHGAVYAQEYGFNYRFESLIARITADFLDNFKPGLEGCWIAEKDGSFLGCIMLVQDKKPKTAKLRLLLVDESARGLGVGTALIQQCINFAREAGYEHIDLWTQSILEGARRLYKKAGFEMVETLNHNDWGVELTGEFWTLSLPRGKYKEPTCLPCQPTTCVNKPGLIEHLIPSTTMDLSKLTKKTLQVSRGFTYTYYTSRAQASKPTLILFHGWPDTALLWAGFINDYLVPNGYGIVALDCLGYGESSKPTDPNCYAWQHMTADAVEILDAESLNSIISLGHDWGSIMCQRLYNFYPSRVCGVIMVNNAYSPPTRQFDLDAWNKMTKETFGYGFFEYWYFFTANDGVSIMNQNLESVYSAAFGDPQSYLENYSTPDRMRKFVTEGQTQPTLPYATSEHKADFMARLGRDGGFNAPSCWYKAWTLGLQNEADSLVAEDAKTINVPAFFWGAENDAVCKPALLQPSVGAGLLPNVKSVTREGGHWALLEMPVEFGQDVNPCVVRRLFISSDTVLIQFAEQTCVLGDIGDVPKRKRKHFTSLITGPVEWLGLLSSSRVILLTLLTHDFDWSRSSWLGKTTKHINNGWNFGQDNG</sequence>
<gene>
    <name evidence="5" type="ORF">FOXB_15404</name>
</gene>
<dbReference type="PaxDb" id="5507-FOXG_08935P0"/>
<dbReference type="PRINTS" id="PR00412">
    <property type="entry name" value="EPOXHYDRLASE"/>
</dbReference>
<feature type="transmembrane region" description="Helical" evidence="3">
    <location>
        <begin position="218"/>
        <end position="237"/>
    </location>
</feature>
<dbReference type="InterPro" id="IPR000639">
    <property type="entry name" value="Epox_hydrolase-like"/>
</dbReference>
<organism evidence="5">
    <name type="scientific">Fusarium oxysporum (strain Fo5176)</name>
    <name type="common">Fusarium vascular wilt</name>
    <dbReference type="NCBI Taxonomy" id="660025"/>
    <lineage>
        <taxon>Eukaryota</taxon>
        <taxon>Fungi</taxon>
        <taxon>Dikarya</taxon>
        <taxon>Ascomycota</taxon>
        <taxon>Pezizomycotina</taxon>
        <taxon>Sordariomycetes</taxon>
        <taxon>Hypocreomycetidae</taxon>
        <taxon>Hypocreales</taxon>
        <taxon>Nectriaceae</taxon>
        <taxon>Fusarium</taxon>
        <taxon>Fusarium oxysporum species complex</taxon>
    </lineage>
</organism>
<evidence type="ECO:0000256" key="3">
    <source>
        <dbReference type="SAM" id="Phobius"/>
    </source>
</evidence>
<dbReference type="EMBL" id="AFQF01003842">
    <property type="protein sequence ID" value="EGU74125.1"/>
    <property type="molecule type" value="Genomic_DNA"/>
</dbReference>
<comment type="similarity">
    <text evidence="2">Belongs to the AB hydrolase superfamily. Epoxide hydrolase family.</text>
</comment>
<comment type="caution">
    <text evidence="5">The sequence shown here is derived from an EMBL/GenBank/DDBJ whole genome shotgun (WGS) entry which is preliminary data.</text>
</comment>
<proteinExistence type="inferred from homology"/>
<keyword evidence="3" id="KW-0812">Transmembrane</keyword>
<name>F9G9S2_FUSOF</name>
<dbReference type="SUPFAM" id="SSF53474">
    <property type="entry name" value="alpha/beta-Hydrolases"/>
    <property type="match status" value="1"/>
</dbReference>
<dbReference type="InterPro" id="IPR000073">
    <property type="entry name" value="AB_hydrolase_1"/>
</dbReference>
<dbReference type="STRING" id="660025.F9G9S2"/>
<dbReference type="Pfam" id="PF00583">
    <property type="entry name" value="Acetyltransf_1"/>
    <property type="match status" value="1"/>
</dbReference>
<evidence type="ECO:0000313" key="5">
    <source>
        <dbReference type="EMBL" id="EGU74125.1"/>
    </source>
</evidence>
<dbReference type="Gene3D" id="3.40.630.30">
    <property type="match status" value="1"/>
</dbReference>
<feature type="domain" description="N-acetyltransferase" evidence="4">
    <location>
        <begin position="311"/>
        <end position="456"/>
    </location>
</feature>
<dbReference type="SUPFAM" id="SSF55729">
    <property type="entry name" value="Acyl-CoA N-acyltransferases (Nat)"/>
    <property type="match status" value="1"/>
</dbReference>
<dbReference type="GO" id="GO:0016787">
    <property type="term" value="F:hydrolase activity"/>
    <property type="evidence" value="ECO:0007669"/>
    <property type="project" value="UniProtKB-KW"/>
</dbReference>
<dbReference type="CDD" id="cd04301">
    <property type="entry name" value="NAT_SF"/>
    <property type="match status" value="1"/>
</dbReference>
<dbReference type="PROSITE" id="PS51186">
    <property type="entry name" value="GNAT"/>
    <property type="match status" value="1"/>
</dbReference>
<feature type="transmembrane region" description="Helical" evidence="3">
    <location>
        <begin position="109"/>
        <end position="134"/>
    </location>
</feature>
<dbReference type="Gene3D" id="3.40.50.1820">
    <property type="entry name" value="alpha/beta hydrolase"/>
    <property type="match status" value="1"/>
</dbReference>
<dbReference type="InterPro" id="IPR016181">
    <property type="entry name" value="Acyl_CoA_acyltransferase"/>
</dbReference>
<evidence type="ECO:0000256" key="2">
    <source>
        <dbReference type="ARBA" id="ARBA00038334"/>
    </source>
</evidence>
<dbReference type="InterPro" id="IPR029058">
    <property type="entry name" value="AB_hydrolase_fold"/>
</dbReference>
<keyword evidence="3" id="KW-1133">Transmembrane helix</keyword>
<feature type="transmembrane region" description="Helical" evidence="3">
    <location>
        <begin position="66"/>
        <end position="89"/>
    </location>
</feature>
<keyword evidence="1" id="KW-0378">Hydrolase</keyword>
<dbReference type="AlphaFoldDB" id="F9G9S2"/>
<evidence type="ECO:0000259" key="4">
    <source>
        <dbReference type="PROSITE" id="PS51186"/>
    </source>
</evidence>
<feature type="transmembrane region" description="Helical" evidence="3">
    <location>
        <begin position="33"/>
        <end position="54"/>
    </location>
</feature>
<dbReference type="PANTHER" id="PTHR43329">
    <property type="entry name" value="EPOXIDE HYDROLASE"/>
    <property type="match status" value="1"/>
</dbReference>
<dbReference type="Pfam" id="PF00561">
    <property type="entry name" value="Abhydrolase_1"/>
    <property type="match status" value="1"/>
</dbReference>